<dbReference type="PATRIC" id="fig|1140003.3.peg.589"/>
<protein>
    <submittedName>
        <fullName evidence="2">Uncharacterized protein</fullName>
    </submittedName>
</protein>
<reference evidence="2 3" key="1">
    <citation type="submission" date="2013-03" db="EMBL/GenBank/DDBJ databases">
        <title>The Genome Sequence of Enterococcus sulfureus ATCC_49903 (PacBio/Illumina hybrid assembly).</title>
        <authorList>
            <consortium name="The Broad Institute Genomics Platform"/>
            <consortium name="The Broad Institute Genome Sequencing Center for Infectious Disease"/>
            <person name="Earl A."/>
            <person name="Russ C."/>
            <person name="Gilmore M."/>
            <person name="Surin D."/>
            <person name="Walker B."/>
            <person name="Young S."/>
            <person name="Zeng Q."/>
            <person name="Gargeya S."/>
            <person name="Fitzgerald M."/>
            <person name="Haas B."/>
            <person name="Abouelleil A."/>
            <person name="Allen A.W."/>
            <person name="Alvarado L."/>
            <person name="Arachchi H.M."/>
            <person name="Berlin A.M."/>
            <person name="Chapman S.B."/>
            <person name="Gainer-Dewar J."/>
            <person name="Goldberg J."/>
            <person name="Griggs A."/>
            <person name="Gujja S."/>
            <person name="Hansen M."/>
            <person name="Howarth C."/>
            <person name="Imamovic A."/>
            <person name="Ireland A."/>
            <person name="Larimer J."/>
            <person name="McCowan C."/>
            <person name="Murphy C."/>
            <person name="Pearson M."/>
            <person name="Poon T.W."/>
            <person name="Priest M."/>
            <person name="Roberts A."/>
            <person name="Saif S."/>
            <person name="Shea T."/>
            <person name="Sisk P."/>
            <person name="Sykes S."/>
            <person name="Wortman J."/>
            <person name="Nusbaum C."/>
            <person name="Birren B."/>
        </authorList>
    </citation>
    <scope>NUCLEOTIDE SEQUENCE [LARGE SCALE GENOMIC DNA]</scope>
    <source>
        <strain evidence="2 3">ATCC 49903</strain>
    </source>
</reference>
<keyword evidence="1" id="KW-0812">Transmembrane</keyword>
<name>S0P141_9ENTE</name>
<sequence length="48" mass="5543">MDNDDVSFWELLIGGTLATAAIYGWIKYDSKKTKERKNKPIKYSKGFD</sequence>
<dbReference type="EMBL" id="ASWO01000001">
    <property type="protein sequence ID" value="EOT87532.1"/>
    <property type="molecule type" value="Genomic_DNA"/>
</dbReference>
<evidence type="ECO:0000313" key="2">
    <source>
        <dbReference type="EMBL" id="EOT87532.1"/>
    </source>
</evidence>
<dbReference type="RefSeq" id="WP_016185086.1">
    <property type="nucleotide sequence ID" value="NZ_ASWO01000001.1"/>
</dbReference>
<keyword evidence="1" id="KW-0472">Membrane</keyword>
<dbReference type="AlphaFoldDB" id="S0P141"/>
<accession>S0P141</accession>
<gene>
    <name evidence="2" type="ORF">I573_00588</name>
</gene>
<keyword evidence="3" id="KW-1185">Reference proteome</keyword>
<feature type="transmembrane region" description="Helical" evidence="1">
    <location>
        <begin position="6"/>
        <end position="26"/>
    </location>
</feature>
<keyword evidence="1" id="KW-1133">Transmembrane helix</keyword>
<comment type="caution">
    <text evidence="2">The sequence shown here is derived from an EMBL/GenBank/DDBJ whole genome shotgun (WGS) entry which is preliminary data.</text>
</comment>
<dbReference type="Proteomes" id="UP000015961">
    <property type="component" value="Unassembled WGS sequence"/>
</dbReference>
<organism evidence="2 3">
    <name type="scientific">Enterococcus sulfureus ATCC 49903</name>
    <dbReference type="NCBI Taxonomy" id="1140003"/>
    <lineage>
        <taxon>Bacteria</taxon>
        <taxon>Bacillati</taxon>
        <taxon>Bacillota</taxon>
        <taxon>Bacilli</taxon>
        <taxon>Lactobacillales</taxon>
        <taxon>Enterococcaceae</taxon>
        <taxon>Enterococcus</taxon>
    </lineage>
</organism>
<evidence type="ECO:0000313" key="3">
    <source>
        <dbReference type="Proteomes" id="UP000015961"/>
    </source>
</evidence>
<proteinExistence type="predicted"/>
<evidence type="ECO:0000256" key="1">
    <source>
        <dbReference type="SAM" id="Phobius"/>
    </source>
</evidence>